<dbReference type="InterPro" id="IPR051059">
    <property type="entry name" value="VerF-like"/>
</dbReference>
<dbReference type="PANTHER" id="PTHR40626">
    <property type="entry name" value="MIP31509P"/>
    <property type="match status" value="1"/>
</dbReference>
<evidence type="ECO:0000256" key="1">
    <source>
        <dbReference type="ARBA" id="ARBA00004123"/>
    </source>
</evidence>
<dbReference type="EMBL" id="JBBXMP010000016">
    <property type="protein sequence ID" value="KAL0068759.1"/>
    <property type="molecule type" value="Genomic_DNA"/>
</dbReference>
<sequence>MVDNSAALFSFTNSSLNYEYIGGLNDANPSEWPNFCNDVFVNSPPSKAGWAAEDLGYSPPDIHLDGGYPFPDSFDSTWNIDIMPPHDLPPQYSPPRTPLNGDFVSSNPPSVSPQHIPTHLQSVHNESAQPPVEHFSACPSALQERDTQLTPDPLADFINQLPLIHTPTWTPTDKPETLIKAMQACGALYIRTPESEKFVSDVLKEGRENIMMDFARETDPLSQMYMALALVLIQTVGLFHQSADQRHSTAMYHAMVATIISRSTAFQKLLQWKPPLEIPPTASLDDIWHDWIRFESAKRVRCLLYLHDCCQSIYFATPQNASLSADLYLPSEPALWNARTAQEWYDCLQKPSLYGTSSMRLQGVGLQQAWSRLVEQQPSAVTTYTSAFGHYILVHCALARIYVHMHAAWDSVDQGGLSKSGTEIYTMQNVLQNWLLNWQCEMRHSYGTDTQSTSIPFAEDALPFYWLGQVSLLTLCERKERQGAHTIPDIRFRVVKGWLSRIRECLRSNRTAHAQFTNELIQLRSHYAPVEMINVSSTPLEVPLNLFHPLSS</sequence>
<keyword evidence="5" id="KW-0862">Zinc</keyword>
<evidence type="ECO:0000256" key="3">
    <source>
        <dbReference type="ARBA" id="ARBA00022737"/>
    </source>
</evidence>
<keyword evidence="2" id="KW-0479">Metal-binding</keyword>
<evidence type="ECO:0000313" key="7">
    <source>
        <dbReference type="EMBL" id="KAL0068759.1"/>
    </source>
</evidence>
<evidence type="ECO:0000256" key="6">
    <source>
        <dbReference type="ARBA" id="ARBA00023242"/>
    </source>
</evidence>
<reference evidence="7 8" key="1">
    <citation type="submission" date="2024-05" db="EMBL/GenBank/DDBJ databases">
        <title>A draft genome resource for the thread blight pathogen Marasmius tenuissimus strain MS-2.</title>
        <authorList>
            <person name="Yulfo-Soto G.E."/>
            <person name="Baruah I.K."/>
            <person name="Amoako-Attah I."/>
            <person name="Bukari Y."/>
            <person name="Meinhardt L.W."/>
            <person name="Bailey B.A."/>
            <person name="Cohen S.P."/>
        </authorList>
    </citation>
    <scope>NUCLEOTIDE SEQUENCE [LARGE SCALE GENOMIC DNA]</scope>
    <source>
        <strain evidence="7 8">MS-2</strain>
    </source>
</reference>
<proteinExistence type="predicted"/>
<protein>
    <recommendedName>
        <fullName evidence="9">Transcription factor domain-containing protein</fullName>
    </recommendedName>
</protein>
<keyword evidence="3" id="KW-0677">Repeat</keyword>
<evidence type="ECO:0000313" key="8">
    <source>
        <dbReference type="Proteomes" id="UP001437256"/>
    </source>
</evidence>
<keyword evidence="8" id="KW-1185">Reference proteome</keyword>
<evidence type="ECO:0000256" key="5">
    <source>
        <dbReference type="ARBA" id="ARBA00022833"/>
    </source>
</evidence>
<comment type="subcellular location">
    <subcellularLocation>
        <location evidence="1">Nucleus</location>
    </subcellularLocation>
</comment>
<gene>
    <name evidence="7" type="ORF">AAF712_004088</name>
</gene>
<evidence type="ECO:0000256" key="2">
    <source>
        <dbReference type="ARBA" id="ARBA00022723"/>
    </source>
</evidence>
<organism evidence="7 8">
    <name type="scientific">Marasmius tenuissimus</name>
    <dbReference type="NCBI Taxonomy" id="585030"/>
    <lineage>
        <taxon>Eukaryota</taxon>
        <taxon>Fungi</taxon>
        <taxon>Dikarya</taxon>
        <taxon>Basidiomycota</taxon>
        <taxon>Agaricomycotina</taxon>
        <taxon>Agaricomycetes</taxon>
        <taxon>Agaricomycetidae</taxon>
        <taxon>Agaricales</taxon>
        <taxon>Marasmiineae</taxon>
        <taxon>Marasmiaceae</taxon>
        <taxon>Marasmius</taxon>
    </lineage>
</organism>
<dbReference type="PANTHER" id="PTHR40626:SF11">
    <property type="entry name" value="ZINC FINGER PROTEIN YPR022C"/>
    <property type="match status" value="1"/>
</dbReference>
<comment type="caution">
    <text evidence="7">The sequence shown here is derived from an EMBL/GenBank/DDBJ whole genome shotgun (WGS) entry which is preliminary data.</text>
</comment>
<accession>A0ABR3A5Z8</accession>
<keyword evidence="6" id="KW-0539">Nucleus</keyword>
<keyword evidence="4" id="KW-0863">Zinc-finger</keyword>
<evidence type="ECO:0008006" key="9">
    <source>
        <dbReference type="Google" id="ProtNLM"/>
    </source>
</evidence>
<name>A0ABR3A5Z8_9AGAR</name>
<evidence type="ECO:0000256" key="4">
    <source>
        <dbReference type="ARBA" id="ARBA00022771"/>
    </source>
</evidence>
<dbReference type="Proteomes" id="UP001437256">
    <property type="component" value="Unassembled WGS sequence"/>
</dbReference>